<dbReference type="RefSeq" id="WP_394843116.1">
    <property type="nucleotide sequence ID" value="NZ_CP089982.1"/>
</dbReference>
<dbReference type="SUPFAM" id="SSF54427">
    <property type="entry name" value="NTF2-like"/>
    <property type="match status" value="1"/>
</dbReference>
<dbReference type="InterPro" id="IPR032710">
    <property type="entry name" value="NTF2-like_dom_sf"/>
</dbReference>
<feature type="domain" description="SnoaL-like" evidence="1">
    <location>
        <begin position="7"/>
        <end position="116"/>
    </location>
</feature>
<dbReference type="Proteomes" id="UP001379533">
    <property type="component" value="Chromosome"/>
</dbReference>
<gene>
    <name evidence="2" type="ORF">LZC95_39450</name>
</gene>
<dbReference type="Pfam" id="PF12680">
    <property type="entry name" value="SnoaL_2"/>
    <property type="match status" value="1"/>
</dbReference>
<evidence type="ECO:0000259" key="1">
    <source>
        <dbReference type="Pfam" id="PF12680"/>
    </source>
</evidence>
<dbReference type="EMBL" id="CP089982">
    <property type="protein sequence ID" value="WXA92514.1"/>
    <property type="molecule type" value="Genomic_DNA"/>
</dbReference>
<reference evidence="2 3" key="1">
    <citation type="submission" date="2021-12" db="EMBL/GenBank/DDBJ databases">
        <title>Discovery of the Pendulisporaceae a myxobacterial family with distinct sporulation behavior and unique specialized metabolism.</title>
        <authorList>
            <person name="Garcia R."/>
            <person name="Popoff A."/>
            <person name="Bader C.D."/>
            <person name="Loehr J."/>
            <person name="Walesch S."/>
            <person name="Walt C."/>
            <person name="Boldt J."/>
            <person name="Bunk B."/>
            <person name="Haeckl F.J.F.P.J."/>
            <person name="Gunesch A.P."/>
            <person name="Birkelbach J."/>
            <person name="Nuebel U."/>
            <person name="Pietschmann T."/>
            <person name="Bach T."/>
            <person name="Mueller R."/>
        </authorList>
    </citation>
    <scope>NUCLEOTIDE SEQUENCE [LARGE SCALE GENOMIC DNA]</scope>
    <source>
        <strain evidence="2 3">MSr12523</strain>
    </source>
</reference>
<keyword evidence="3" id="KW-1185">Reference proteome</keyword>
<protein>
    <submittedName>
        <fullName evidence="2">Nuclear transport factor 2 family protein</fullName>
    </submittedName>
</protein>
<proteinExistence type="predicted"/>
<dbReference type="Gene3D" id="3.10.450.50">
    <property type="match status" value="1"/>
</dbReference>
<evidence type="ECO:0000313" key="2">
    <source>
        <dbReference type="EMBL" id="WXA92514.1"/>
    </source>
</evidence>
<organism evidence="2 3">
    <name type="scientific">Pendulispora brunnea</name>
    <dbReference type="NCBI Taxonomy" id="2905690"/>
    <lineage>
        <taxon>Bacteria</taxon>
        <taxon>Pseudomonadati</taxon>
        <taxon>Myxococcota</taxon>
        <taxon>Myxococcia</taxon>
        <taxon>Myxococcales</taxon>
        <taxon>Sorangiineae</taxon>
        <taxon>Pendulisporaceae</taxon>
        <taxon>Pendulispora</taxon>
    </lineage>
</organism>
<evidence type="ECO:0000313" key="3">
    <source>
        <dbReference type="Proteomes" id="UP001379533"/>
    </source>
</evidence>
<dbReference type="InterPro" id="IPR037401">
    <property type="entry name" value="SnoaL-like"/>
</dbReference>
<sequence>MNTRAIVECFFERLLAGAVQDVAALVSDPVDWYIPGNEAVAPWVGRRSRRHEVEAMYELLLRNIEPVRFAMHDIVVEGNVAVASGEFASRMLATGKVYESLFFAHFTVVDGAIVRYRLLEDTHGLVRAMTPA</sequence>
<accession>A0ABZ2K6T0</accession>
<name>A0ABZ2K6T0_9BACT</name>